<dbReference type="EMBL" id="CP012836">
    <property type="protein sequence ID" value="AMQ57753.1"/>
    <property type="molecule type" value="Genomic_DNA"/>
</dbReference>
<gene>
    <name evidence="1" type="ORF">AO498_14965</name>
</gene>
<reference evidence="2" key="1">
    <citation type="submission" date="2015-09" db="EMBL/GenBank/DDBJ databases">
        <title>Complete sequence of Algoriphagus sp. M8-2.</title>
        <authorList>
            <person name="Shintani M."/>
        </authorList>
    </citation>
    <scope>NUCLEOTIDE SEQUENCE [LARGE SCALE GENOMIC DNA]</scope>
    <source>
        <strain evidence="2">M8-2</strain>
    </source>
</reference>
<proteinExistence type="predicted"/>
<reference evidence="1 2" key="2">
    <citation type="journal article" date="2016" name="Genome Announc.">
        <title>Complete Genome Sequence of Algoriphagus sp. Strain M8-2, Isolated from a Brackish Lake.</title>
        <authorList>
            <person name="Muraguchi Y."/>
            <person name="Kushimoto K."/>
            <person name="Ohtsubo Y."/>
            <person name="Suzuki T."/>
            <person name="Dohra H."/>
            <person name="Kimbara K."/>
            <person name="Shintani M."/>
        </authorList>
    </citation>
    <scope>NUCLEOTIDE SEQUENCE [LARGE SCALE GENOMIC DNA]</scope>
    <source>
        <strain evidence="1 2">M8-2</strain>
    </source>
</reference>
<dbReference type="Proteomes" id="UP000073816">
    <property type="component" value="Chromosome"/>
</dbReference>
<sequence length="59" mass="6970">MAEGHTLGIKSQVKFSLNQLRSEVIGLWVAKPKEFWIVVRLRIIIKYNLTIREFFKINP</sequence>
<dbReference type="AlphaFoldDB" id="A0A142ERJ8"/>
<protein>
    <submittedName>
        <fullName evidence="1">Uncharacterized protein</fullName>
    </submittedName>
</protein>
<dbReference type="KEGG" id="alm:AO498_14965"/>
<keyword evidence="2" id="KW-1185">Reference proteome</keyword>
<accession>A0A142ERJ8</accession>
<dbReference type="STRING" id="1727163.AO498_14965"/>
<evidence type="ECO:0000313" key="1">
    <source>
        <dbReference type="EMBL" id="AMQ57753.1"/>
    </source>
</evidence>
<organism evidence="1 2">
    <name type="scientific">Algoriphagus sanaruensis</name>
    <dbReference type="NCBI Taxonomy" id="1727163"/>
    <lineage>
        <taxon>Bacteria</taxon>
        <taxon>Pseudomonadati</taxon>
        <taxon>Bacteroidota</taxon>
        <taxon>Cytophagia</taxon>
        <taxon>Cytophagales</taxon>
        <taxon>Cyclobacteriaceae</taxon>
        <taxon>Algoriphagus</taxon>
    </lineage>
</organism>
<name>A0A142ERJ8_9BACT</name>
<evidence type="ECO:0000313" key="2">
    <source>
        <dbReference type="Proteomes" id="UP000073816"/>
    </source>
</evidence>